<dbReference type="SUPFAM" id="SSF81383">
    <property type="entry name" value="F-box domain"/>
    <property type="match status" value="1"/>
</dbReference>
<organism evidence="2 3">
    <name type="scientific">Capsella rubella</name>
    <dbReference type="NCBI Taxonomy" id="81985"/>
    <lineage>
        <taxon>Eukaryota</taxon>
        <taxon>Viridiplantae</taxon>
        <taxon>Streptophyta</taxon>
        <taxon>Embryophyta</taxon>
        <taxon>Tracheophyta</taxon>
        <taxon>Spermatophyta</taxon>
        <taxon>Magnoliopsida</taxon>
        <taxon>eudicotyledons</taxon>
        <taxon>Gunneridae</taxon>
        <taxon>Pentapetalae</taxon>
        <taxon>rosids</taxon>
        <taxon>malvids</taxon>
        <taxon>Brassicales</taxon>
        <taxon>Brassicaceae</taxon>
        <taxon>Camelineae</taxon>
        <taxon>Capsella</taxon>
    </lineage>
</organism>
<dbReference type="PANTHER" id="PTHR31960:SF16">
    <property type="entry name" value="F-BOX PROTEIN PP2-A11"/>
    <property type="match status" value="1"/>
</dbReference>
<keyword evidence="3" id="KW-1185">Reference proteome</keyword>
<dbReference type="AlphaFoldDB" id="R0IEY2"/>
<dbReference type="InterPro" id="IPR025886">
    <property type="entry name" value="PP2-like"/>
</dbReference>
<feature type="domain" description="F-box" evidence="1">
    <location>
        <begin position="115"/>
        <end position="144"/>
    </location>
</feature>
<feature type="non-terminal residue" evidence="2">
    <location>
        <position position="1"/>
    </location>
</feature>
<dbReference type="STRING" id="81985.R0IEY2"/>
<name>R0IEY2_9BRAS</name>
<dbReference type="OrthoDB" id="9970274at2759"/>
<dbReference type="eggNOG" id="ENOG502QPMH">
    <property type="taxonomic scope" value="Eukaryota"/>
</dbReference>
<sequence>KIRILKHHLCLSPPNPSFLHFFVFLCFVSELRFCDFFLRSKQKRRKPKTKVSKFLKISLFFVFSEDPKKKKRAFFFYSSIKRVFENPMGTGFSLFHKNLSSCYGDRDLCKPGLGDLPESCVALILQSLDPVEICRFSKLNRAFHGASWADFVWESKLPPDYRLILEKILGGFPENLSKRDIFTFLSRVNSFDEGNKKAWVDKRTGGLCLCISAKGLTITGIDDRRYWSHIPTDDSRFSSVAYVQQIWWFQVDGEIDFPFPAGTYSVYFRLHLGKPGKRFGWRVCDTEQVHGWNIKPVRFQLSTEDGQHSSSQCMLTEAGNWSHHHAGDFVVGKSKSSSTKIKFSMTQIDCTHTKGGLCLDSVVVYPSSCKNRLRQN</sequence>
<dbReference type="InterPro" id="IPR001810">
    <property type="entry name" value="F-box_dom"/>
</dbReference>
<reference evidence="3" key="1">
    <citation type="journal article" date="2013" name="Nat. Genet.">
        <title>The Capsella rubella genome and the genomic consequences of rapid mating system evolution.</title>
        <authorList>
            <person name="Slotte T."/>
            <person name="Hazzouri K.M."/>
            <person name="Agren J.A."/>
            <person name="Koenig D."/>
            <person name="Maumus F."/>
            <person name="Guo Y.L."/>
            <person name="Steige K."/>
            <person name="Platts A.E."/>
            <person name="Escobar J.S."/>
            <person name="Newman L.K."/>
            <person name="Wang W."/>
            <person name="Mandakova T."/>
            <person name="Vello E."/>
            <person name="Smith L.M."/>
            <person name="Henz S.R."/>
            <person name="Steffen J."/>
            <person name="Takuno S."/>
            <person name="Brandvain Y."/>
            <person name="Coop G."/>
            <person name="Andolfatto P."/>
            <person name="Hu T.T."/>
            <person name="Blanchette M."/>
            <person name="Clark R.M."/>
            <person name="Quesneville H."/>
            <person name="Nordborg M."/>
            <person name="Gaut B.S."/>
            <person name="Lysak M.A."/>
            <person name="Jenkins J."/>
            <person name="Grimwood J."/>
            <person name="Chapman J."/>
            <person name="Prochnik S."/>
            <person name="Shu S."/>
            <person name="Rokhsar D."/>
            <person name="Schmutz J."/>
            <person name="Weigel D."/>
            <person name="Wright S.I."/>
        </authorList>
    </citation>
    <scope>NUCLEOTIDE SEQUENCE [LARGE SCALE GENOMIC DNA]</scope>
    <source>
        <strain evidence="3">cv. Monte Gargano</strain>
    </source>
</reference>
<dbReference type="Pfam" id="PF00646">
    <property type="entry name" value="F-box"/>
    <property type="match status" value="1"/>
</dbReference>
<dbReference type="KEGG" id="crb:17894709"/>
<proteinExistence type="predicted"/>
<accession>R0IEY2</accession>
<protein>
    <recommendedName>
        <fullName evidence="1">F-box domain-containing protein</fullName>
    </recommendedName>
</protein>
<evidence type="ECO:0000259" key="1">
    <source>
        <dbReference type="Pfam" id="PF00646"/>
    </source>
</evidence>
<dbReference type="Proteomes" id="UP000029121">
    <property type="component" value="Unassembled WGS sequence"/>
</dbReference>
<evidence type="ECO:0000313" key="3">
    <source>
        <dbReference type="Proteomes" id="UP000029121"/>
    </source>
</evidence>
<dbReference type="Pfam" id="PF14299">
    <property type="entry name" value="PP2"/>
    <property type="match status" value="1"/>
</dbReference>
<dbReference type="InterPro" id="IPR036047">
    <property type="entry name" value="F-box-like_dom_sf"/>
</dbReference>
<dbReference type="EMBL" id="KB870806">
    <property type="protein sequence ID" value="EOA35308.1"/>
    <property type="molecule type" value="Genomic_DNA"/>
</dbReference>
<dbReference type="PANTHER" id="PTHR31960">
    <property type="entry name" value="F-BOX PROTEIN PP2-A15"/>
    <property type="match status" value="1"/>
</dbReference>
<evidence type="ECO:0000313" key="2">
    <source>
        <dbReference type="EMBL" id="EOA35308.1"/>
    </source>
</evidence>
<gene>
    <name evidence="2" type="ORF">CARUB_v10020482mg</name>
</gene>
<dbReference type="CDD" id="cd22162">
    <property type="entry name" value="F-box_AtSKIP3-like"/>
    <property type="match status" value="1"/>
</dbReference>